<dbReference type="GO" id="GO:0008237">
    <property type="term" value="F:metallopeptidase activity"/>
    <property type="evidence" value="ECO:0007669"/>
    <property type="project" value="UniProtKB-KW"/>
</dbReference>
<comment type="caution">
    <text evidence="24">The sequence shown here is derived from an EMBL/GenBank/DDBJ whole genome shotgun (WGS) entry which is preliminary data.</text>
</comment>
<keyword evidence="5 23" id="KW-0732">Signal</keyword>
<dbReference type="PANTHER" id="PTHR10514:SF27">
    <property type="entry name" value="ANGIOTENSIN-CONVERTING ENZYME"/>
    <property type="match status" value="1"/>
</dbReference>
<dbReference type="GO" id="GO:0006508">
    <property type="term" value="P:proteolysis"/>
    <property type="evidence" value="ECO:0007669"/>
    <property type="project" value="UniProtKB-KW"/>
</dbReference>
<dbReference type="AlphaFoldDB" id="A0AAD9IZQ2"/>
<evidence type="ECO:0000256" key="17">
    <source>
        <dbReference type="PIRSR" id="PIRSR601548-3"/>
    </source>
</evidence>
<evidence type="ECO:0000256" key="21">
    <source>
        <dbReference type="PROSITE-ProRule" id="PRU01355"/>
    </source>
</evidence>
<feature type="active site" description="Proton acceptor 1" evidence="13">
    <location>
        <position position="369"/>
    </location>
</feature>
<reference evidence="24" key="1">
    <citation type="journal article" date="2023" name="Mol. Biol. Evol.">
        <title>Third-Generation Sequencing Reveals the Adaptive Role of the Epigenome in Three Deep-Sea Polychaetes.</title>
        <authorList>
            <person name="Perez M."/>
            <person name="Aroh O."/>
            <person name="Sun Y."/>
            <person name="Lan Y."/>
            <person name="Juniper S.K."/>
            <person name="Young C.R."/>
            <person name="Angers B."/>
            <person name="Qian P.Y."/>
        </authorList>
    </citation>
    <scope>NUCLEOTIDE SEQUENCE</scope>
    <source>
        <strain evidence="24">P08H-3</strain>
    </source>
</reference>
<dbReference type="CDD" id="cd06461">
    <property type="entry name" value="M2_ACE"/>
    <property type="match status" value="1"/>
</dbReference>
<accession>A0AAD9IZQ2</accession>
<comment type="caution">
    <text evidence="21">Lacks conserved residue(s) required for the propagation of feature annotation.</text>
</comment>
<evidence type="ECO:0000256" key="7">
    <source>
        <dbReference type="ARBA" id="ARBA00022833"/>
    </source>
</evidence>
<keyword evidence="8 22" id="KW-0482">Metalloprotease</keyword>
<keyword evidence="7 17" id="KW-0862">Zinc</keyword>
<comment type="catalytic activity">
    <reaction evidence="11">
        <text>Release of a C-terminal dipeptide, oligopeptide-|-Xaa-Yaa, when Xaa is not Pro, and Yaa is neither Asp nor Glu. Thus, conversion of angiotensin I to angiotensin II, with increase in vasoconstrictor activity, but no action on angiotensin II.</text>
        <dbReference type="EC" id="3.4.15.1"/>
    </reaction>
</comment>
<dbReference type="Gene3D" id="1.10.1370.30">
    <property type="match status" value="1"/>
</dbReference>
<feature type="binding site" evidence="20">
    <location>
        <position position="368"/>
    </location>
    <ligand>
        <name>Zn(2+)</name>
        <dbReference type="ChEBI" id="CHEBI:29105"/>
        <label>2</label>
        <note>catalytic</note>
    </ligand>
</feature>
<organism evidence="24 25">
    <name type="scientific">Paralvinella palmiformis</name>
    <dbReference type="NCBI Taxonomy" id="53620"/>
    <lineage>
        <taxon>Eukaryota</taxon>
        <taxon>Metazoa</taxon>
        <taxon>Spiralia</taxon>
        <taxon>Lophotrochozoa</taxon>
        <taxon>Annelida</taxon>
        <taxon>Polychaeta</taxon>
        <taxon>Sedentaria</taxon>
        <taxon>Canalipalpata</taxon>
        <taxon>Terebellida</taxon>
        <taxon>Terebelliformia</taxon>
        <taxon>Alvinellidae</taxon>
        <taxon>Paralvinella</taxon>
    </lineage>
</organism>
<keyword evidence="6 22" id="KW-0378">Hydrolase</keyword>
<sequence length="612" mass="70362">MLWLVLSVVLLSSGCFAQSDDEEAAQIWVDQYNQDVQGVYFDYVSADWTYNTNITDHNSQLANEKAAESAAFDNQKAIEANNWDWPNFQNESLKREFSKIADMGYAALSDEDFNNMTKLNSNMTTIYSTATVCNKPGDTNGTCYPLDPDLEEVMSSSRDWDELVWAWEGWRNESGRKMPDTYEQFAELLNKAAVINGYADNGEYWRSWYESADFRQICENLWLELKPLYQQLHAYVRSKLRDIYSGHTFPGTGHIPAHILGNMWAQSWLALEQEMRPYPNKTGLDVTDELIKQGYNNTGLFLLAEDFFVSLGMDPMVDNFWENSMIEKPTDGREVVCHASAWDFYNGIDFRIKQCTRVNTEWLITTHHEMGHIEYFMEYKHQPVQFRDGANPGFHEAIGDVIALSVSTPNHMESIGLLPEGADDPEVDMNFLMSEALKKIAFIPFGYLIDQWRWDLFGEEFDRNNYNGAWWDVRCRYQGISPPVTRSASGDFDAGAKYHVPANTPYIRYFVSYVLQYQFHKAMCDAANYVGPYHRCDVYKSNEAGDLLRAMMETGASRPWPEILEQMTGSRNMTAQPLIDYFQPLMDWLIEENADETLGWDETGCPVGSIVP</sequence>
<keyword evidence="25" id="KW-1185">Reference proteome</keyword>
<gene>
    <name evidence="24" type="ORF">LSH36_845g01017</name>
</gene>
<feature type="binding site" evidence="20">
    <location>
        <position position="372"/>
    </location>
    <ligand>
        <name>Zn(2+)</name>
        <dbReference type="ChEBI" id="CHEBI:29105"/>
        <label>2</label>
        <note>catalytic</note>
    </ligand>
</feature>
<evidence type="ECO:0000313" key="24">
    <source>
        <dbReference type="EMBL" id="KAK2143387.1"/>
    </source>
</evidence>
<evidence type="ECO:0000256" key="18">
    <source>
        <dbReference type="PIRSR" id="PIRSR601548-4"/>
    </source>
</evidence>
<keyword evidence="9 18" id="KW-1015">Disulfide bond</keyword>
<dbReference type="PROSITE" id="PS52011">
    <property type="entry name" value="PEPTIDASE_M2"/>
    <property type="match status" value="1"/>
</dbReference>
<feature type="active site" description="Proton donor 1" evidence="13">
    <location>
        <position position="499"/>
    </location>
</feature>
<evidence type="ECO:0000256" key="1">
    <source>
        <dbReference type="ARBA" id="ARBA00008139"/>
    </source>
</evidence>
<evidence type="ECO:0000256" key="14">
    <source>
        <dbReference type="PIRSR" id="PIRSR601548-10"/>
    </source>
</evidence>
<dbReference type="GO" id="GO:0005886">
    <property type="term" value="C:plasma membrane"/>
    <property type="evidence" value="ECO:0007669"/>
    <property type="project" value="TreeGrafter"/>
</dbReference>
<dbReference type="GO" id="GO:0008241">
    <property type="term" value="F:peptidyl-dipeptidase activity"/>
    <property type="evidence" value="ECO:0007669"/>
    <property type="project" value="UniProtKB-EC"/>
</dbReference>
<evidence type="ECO:0000256" key="15">
    <source>
        <dbReference type="PIRSR" id="PIRSR601548-11"/>
    </source>
</evidence>
<evidence type="ECO:0000256" key="4">
    <source>
        <dbReference type="ARBA" id="ARBA00022723"/>
    </source>
</evidence>
<feature type="glycosylation site" description="N-linked (GlcNAc...) asparagine; partial" evidence="14">
    <location>
        <position position="140"/>
    </location>
</feature>
<evidence type="ECO:0000256" key="16">
    <source>
        <dbReference type="PIRSR" id="PIRSR601548-2"/>
    </source>
</evidence>
<proteinExistence type="inferred from homology"/>
<comment type="cofactor">
    <cofactor evidence="22">
        <name>Zn(2+)</name>
        <dbReference type="ChEBI" id="CHEBI:29105"/>
    </cofactor>
    <text evidence="22">Binds 1 zinc ion per subunit.</text>
</comment>
<feature type="chain" id="PRO_5042124080" description="Angiotensin-converting enzyme" evidence="23">
    <location>
        <begin position="18"/>
        <end position="612"/>
    </location>
</feature>
<feature type="binding site" evidence="16">
    <location>
        <position position="508"/>
    </location>
    <ligand>
        <name>chloride</name>
        <dbReference type="ChEBI" id="CHEBI:17996"/>
        <label>1</label>
    </ligand>
</feature>
<feature type="disulfide bond" evidence="18">
    <location>
        <begin position="133"/>
        <end position="143"/>
    </location>
</feature>
<evidence type="ECO:0000256" key="2">
    <source>
        <dbReference type="ARBA" id="ARBA00022645"/>
    </source>
</evidence>
<feature type="binding site" evidence="17">
    <location>
        <position position="372"/>
    </location>
    <ligand>
        <name>Zn(2+)</name>
        <dbReference type="ChEBI" id="CHEBI:29105"/>
        <label>1</label>
        <note>catalytic</note>
    </ligand>
</feature>
<evidence type="ECO:0000256" key="19">
    <source>
        <dbReference type="PIRSR" id="PIRSR601548-5"/>
    </source>
</evidence>
<evidence type="ECO:0000256" key="22">
    <source>
        <dbReference type="RuleBase" id="RU361144"/>
    </source>
</evidence>
<dbReference type="InterPro" id="IPR001548">
    <property type="entry name" value="Peptidase_M2"/>
</dbReference>
<keyword evidence="3 22" id="KW-0645">Protease</keyword>
<dbReference type="GO" id="GO:0046872">
    <property type="term" value="F:metal ion binding"/>
    <property type="evidence" value="ECO:0007669"/>
    <property type="project" value="UniProtKB-KW"/>
</dbReference>
<keyword evidence="2 22" id="KW-0121">Carboxypeptidase</keyword>
<evidence type="ECO:0000256" key="23">
    <source>
        <dbReference type="SAM" id="SignalP"/>
    </source>
</evidence>
<feature type="active site" description="Proton acceptor 2" evidence="15">
    <location>
        <position position="369"/>
    </location>
</feature>
<evidence type="ECO:0000256" key="12">
    <source>
        <dbReference type="ARBA" id="ARBA00039858"/>
    </source>
</evidence>
<evidence type="ECO:0000256" key="10">
    <source>
        <dbReference type="ARBA" id="ARBA00023180"/>
    </source>
</evidence>
<evidence type="ECO:0000256" key="11">
    <source>
        <dbReference type="ARBA" id="ARBA00036868"/>
    </source>
</evidence>
<dbReference type="PRINTS" id="PR00791">
    <property type="entry name" value="PEPDIPTASEA"/>
</dbReference>
<feature type="glycosylation site" description="N-linked (GlcNAc...) (complex) asparagine" evidence="14">
    <location>
        <position position="90"/>
    </location>
</feature>
<feature type="glycosylation site" description="N-linked (GlcNAc...) asparagine; partial" evidence="14">
    <location>
        <position position="572"/>
    </location>
</feature>
<name>A0AAD9IZQ2_9ANNE</name>
<keyword evidence="4 17" id="KW-0479">Metal-binding</keyword>
<evidence type="ECO:0000256" key="20">
    <source>
        <dbReference type="PIRSR" id="PIRSR601548-8"/>
    </source>
</evidence>
<comment type="similarity">
    <text evidence="1 21 22">Belongs to the peptidase M2 family.</text>
</comment>
<evidence type="ECO:0000256" key="8">
    <source>
        <dbReference type="ARBA" id="ARBA00023049"/>
    </source>
</evidence>
<dbReference type="FunFam" id="1.10.1370.30:FF:000004">
    <property type="entry name" value="Angiotensin-converting enzyme"/>
    <property type="match status" value="1"/>
</dbReference>
<evidence type="ECO:0000256" key="9">
    <source>
        <dbReference type="ARBA" id="ARBA00023157"/>
    </source>
</evidence>
<evidence type="ECO:0000256" key="13">
    <source>
        <dbReference type="PIRSR" id="PIRSR601548-1"/>
    </source>
</evidence>
<feature type="signal peptide" evidence="23">
    <location>
        <begin position="1"/>
        <end position="17"/>
    </location>
</feature>
<evidence type="ECO:0000256" key="6">
    <source>
        <dbReference type="ARBA" id="ARBA00022801"/>
    </source>
</evidence>
<keyword evidence="10 14" id="KW-0325">Glycoprotein</keyword>
<evidence type="ECO:0000313" key="25">
    <source>
        <dbReference type="Proteomes" id="UP001208570"/>
    </source>
</evidence>
<dbReference type="GO" id="GO:0004180">
    <property type="term" value="F:carboxypeptidase activity"/>
    <property type="evidence" value="ECO:0007669"/>
    <property type="project" value="UniProtKB-KW"/>
</dbReference>
<feature type="binding site" evidence="20">
    <location>
        <position position="396"/>
    </location>
    <ligand>
        <name>Zn(2+)</name>
        <dbReference type="ChEBI" id="CHEBI:29105"/>
        <label>2</label>
        <note>catalytic</note>
    </ligand>
</feature>
<evidence type="ECO:0000256" key="5">
    <source>
        <dbReference type="ARBA" id="ARBA00022729"/>
    </source>
</evidence>
<dbReference type="Pfam" id="PF01401">
    <property type="entry name" value="Peptidase_M2"/>
    <property type="match status" value="1"/>
</dbReference>
<feature type="active site" description="Proton donor 2" evidence="15">
    <location>
        <position position="499"/>
    </location>
</feature>
<feature type="glycosylation site" description="N-linked (GlcNAc...) asparagine" evidence="14">
    <location>
        <position position="53"/>
    </location>
</feature>
<evidence type="ECO:0000256" key="3">
    <source>
        <dbReference type="ARBA" id="ARBA00022670"/>
    </source>
</evidence>
<dbReference type="PANTHER" id="PTHR10514">
    <property type="entry name" value="ANGIOTENSIN-CONVERTING ENZYME"/>
    <property type="match status" value="1"/>
</dbReference>
<feature type="binding site" evidence="17">
    <location>
        <position position="396"/>
    </location>
    <ligand>
        <name>Zn(2+)</name>
        <dbReference type="ChEBI" id="CHEBI:29105"/>
        <label>1</label>
        <note>catalytic</note>
    </ligand>
</feature>
<dbReference type="Proteomes" id="UP001208570">
    <property type="component" value="Unassembled WGS sequence"/>
</dbReference>
<dbReference type="EMBL" id="JAODUP010000845">
    <property type="protein sequence ID" value="KAK2143387.1"/>
    <property type="molecule type" value="Genomic_DNA"/>
</dbReference>
<feature type="binding site" evidence="16">
    <location>
        <position position="209"/>
    </location>
    <ligand>
        <name>chloride</name>
        <dbReference type="ChEBI" id="CHEBI:17996"/>
        <label>1</label>
    </ligand>
</feature>
<dbReference type="EC" id="3.4.-.-" evidence="22"/>
<dbReference type="SUPFAM" id="SSF55486">
    <property type="entry name" value="Metalloproteases ('zincins'), catalytic domain"/>
    <property type="match status" value="1"/>
</dbReference>
<protein>
    <recommendedName>
        <fullName evidence="12 22">Angiotensin-converting enzyme</fullName>
        <ecNumber evidence="22">3.4.-.-</ecNumber>
    </recommendedName>
</protein>
<feature type="disulfide bond" evidence="18 21">
    <location>
        <begin position="337"/>
        <end position="355"/>
    </location>
</feature>
<feature type="disulfide bond" evidence="18">
    <location>
        <begin position="524"/>
        <end position="536"/>
    </location>
</feature>
<feature type="binding site" evidence="17">
    <location>
        <position position="368"/>
    </location>
    <ligand>
        <name>Zn(2+)</name>
        <dbReference type="ChEBI" id="CHEBI:29105"/>
        <label>1</label>
        <note>catalytic</note>
    </ligand>
</feature>
<feature type="glycosylation site" description="N-linked (GlcNAc...) asparagine" evidence="19">
    <location>
        <position position="296"/>
    </location>
</feature>